<evidence type="ECO:0000313" key="5">
    <source>
        <dbReference type="Proteomes" id="UP000681720"/>
    </source>
</evidence>
<evidence type="ECO:0000313" key="3">
    <source>
        <dbReference type="EMBL" id="CAF4702211.1"/>
    </source>
</evidence>
<dbReference type="EMBL" id="CAJOBI010171672">
    <property type="protein sequence ID" value="CAF4891572.1"/>
    <property type="molecule type" value="Genomic_DNA"/>
</dbReference>
<name>A0A8S3ACM3_9BILA</name>
<dbReference type="Gene3D" id="3.40.800.20">
    <property type="entry name" value="Histone deacetylase domain"/>
    <property type="match status" value="1"/>
</dbReference>
<feature type="domain" description="Histone deacetylase" evidence="1">
    <location>
        <begin position="1"/>
        <end position="40"/>
    </location>
</feature>
<dbReference type="Pfam" id="PF00850">
    <property type="entry name" value="Hist_deacetyl"/>
    <property type="match status" value="1"/>
</dbReference>
<proteinExistence type="predicted"/>
<accession>A0A8S3ACM3</accession>
<dbReference type="Proteomes" id="UP000676336">
    <property type="component" value="Unassembled WGS sequence"/>
</dbReference>
<sequence>MTDVEYLAAFRSIVMPILEQFQPQIILVSSGFDACMGHPHPLG</sequence>
<evidence type="ECO:0000313" key="4">
    <source>
        <dbReference type="EMBL" id="CAF4891572.1"/>
    </source>
</evidence>
<dbReference type="InterPro" id="IPR023801">
    <property type="entry name" value="His_deacetylse_dom"/>
</dbReference>
<evidence type="ECO:0000259" key="1">
    <source>
        <dbReference type="Pfam" id="PF00850"/>
    </source>
</evidence>
<protein>
    <recommendedName>
        <fullName evidence="1">Histone deacetylase domain-containing protein</fullName>
    </recommendedName>
</protein>
<feature type="non-terminal residue" evidence="3">
    <location>
        <position position="1"/>
    </location>
</feature>
<dbReference type="InterPro" id="IPR023696">
    <property type="entry name" value="Ureohydrolase_dom_sf"/>
</dbReference>
<dbReference type="SUPFAM" id="SSF52768">
    <property type="entry name" value="Arginase/deacetylase"/>
    <property type="match status" value="1"/>
</dbReference>
<dbReference type="InterPro" id="IPR037138">
    <property type="entry name" value="His_deacetylse_dom_sf"/>
</dbReference>
<dbReference type="AlphaFoldDB" id="A0A8S3ACM3"/>
<gene>
    <name evidence="2" type="ORF">BYL167_LOCUS31967</name>
    <name evidence="3" type="ORF">GIL414_LOCUS43115</name>
    <name evidence="4" type="ORF">SMN809_LOCUS51297</name>
</gene>
<comment type="caution">
    <text evidence="3">The sequence shown here is derived from an EMBL/GenBank/DDBJ whole genome shotgun (WGS) entry which is preliminary data.</text>
</comment>
<dbReference type="EMBL" id="CAJOBJ010126551">
    <property type="protein sequence ID" value="CAF4702211.1"/>
    <property type="molecule type" value="Genomic_DNA"/>
</dbReference>
<dbReference type="Proteomes" id="UP000681720">
    <property type="component" value="Unassembled WGS sequence"/>
</dbReference>
<organism evidence="3 5">
    <name type="scientific">Rotaria magnacalcarata</name>
    <dbReference type="NCBI Taxonomy" id="392030"/>
    <lineage>
        <taxon>Eukaryota</taxon>
        <taxon>Metazoa</taxon>
        <taxon>Spiralia</taxon>
        <taxon>Gnathifera</taxon>
        <taxon>Rotifera</taxon>
        <taxon>Eurotatoria</taxon>
        <taxon>Bdelloidea</taxon>
        <taxon>Philodinida</taxon>
        <taxon>Philodinidae</taxon>
        <taxon>Rotaria</taxon>
    </lineage>
</organism>
<reference evidence="3" key="1">
    <citation type="submission" date="2021-02" db="EMBL/GenBank/DDBJ databases">
        <authorList>
            <person name="Nowell W R."/>
        </authorList>
    </citation>
    <scope>NUCLEOTIDE SEQUENCE</scope>
</reference>
<dbReference type="EMBL" id="CAJOBH010057830">
    <property type="protein sequence ID" value="CAF4410464.1"/>
    <property type="molecule type" value="Genomic_DNA"/>
</dbReference>
<evidence type="ECO:0000313" key="2">
    <source>
        <dbReference type="EMBL" id="CAF4410464.1"/>
    </source>
</evidence>
<dbReference type="Proteomes" id="UP000681967">
    <property type="component" value="Unassembled WGS sequence"/>
</dbReference>